<evidence type="ECO:0000313" key="3">
    <source>
        <dbReference type="EMBL" id="KAF4130284.1"/>
    </source>
</evidence>
<dbReference type="EMBL" id="WSZM01000015">
    <property type="protein sequence ID" value="KAF4046482.1"/>
    <property type="molecule type" value="Genomic_DNA"/>
</dbReference>
<keyword evidence="4" id="KW-1185">Reference proteome</keyword>
<evidence type="ECO:0000256" key="1">
    <source>
        <dbReference type="SAM" id="MobiDB-lite"/>
    </source>
</evidence>
<comment type="caution">
    <text evidence="2">The sequence shown here is derived from an EMBL/GenBank/DDBJ whole genome shotgun (WGS) entry which is preliminary data.</text>
</comment>
<evidence type="ECO:0000313" key="4">
    <source>
        <dbReference type="Proteomes" id="UP000602510"/>
    </source>
</evidence>
<proteinExistence type="predicted"/>
<evidence type="ECO:0000313" key="2">
    <source>
        <dbReference type="EMBL" id="KAF4046482.1"/>
    </source>
</evidence>
<dbReference type="Proteomes" id="UP000704712">
    <property type="component" value="Unassembled WGS sequence"/>
</dbReference>
<sequence length="212" mass="25123">MTWHWQEKYKPVDVEDACRQQILKARLIPGSTTLKLFPDLTLAVDPQVQAVPYRLWLKEKNQVEQSHVKNHDDDNQDKQIEIDAAFQDWLRRKQSSKKQQKKITNADRRFQPKPWCKPPSLHVNPKTKKASTRKAPNAKPNNMQHLPCEHTEVDNQQAYNAWLARVRLEDRVRQTQRRDELDRLEQQQRDKHTKTWRKKVAVGAYSTLVPHS</sequence>
<organism evidence="2 4">
    <name type="scientific">Phytophthora infestans</name>
    <name type="common">Potato late blight agent</name>
    <name type="synonym">Botrytis infestans</name>
    <dbReference type="NCBI Taxonomy" id="4787"/>
    <lineage>
        <taxon>Eukaryota</taxon>
        <taxon>Sar</taxon>
        <taxon>Stramenopiles</taxon>
        <taxon>Oomycota</taxon>
        <taxon>Peronosporomycetes</taxon>
        <taxon>Peronosporales</taxon>
        <taxon>Peronosporaceae</taxon>
        <taxon>Phytophthora</taxon>
    </lineage>
</organism>
<dbReference type="Proteomes" id="UP000602510">
    <property type="component" value="Unassembled WGS sequence"/>
</dbReference>
<protein>
    <submittedName>
        <fullName evidence="2">Uncharacterized protein</fullName>
    </submittedName>
</protein>
<reference evidence="2" key="1">
    <citation type="submission" date="2020-04" db="EMBL/GenBank/DDBJ databases">
        <title>Hybrid Assembly of Korean Phytophthora infestans isolates.</title>
        <authorList>
            <person name="Prokchorchik M."/>
            <person name="Lee Y."/>
            <person name="Seo J."/>
            <person name="Cho J.-H."/>
            <person name="Park Y.-E."/>
            <person name="Jang D.-C."/>
            <person name="Im J.-S."/>
            <person name="Choi J.-G."/>
            <person name="Park H.-J."/>
            <person name="Lee G.-B."/>
            <person name="Lee Y.-G."/>
            <person name="Hong S.-Y."/>
            <person name="Cho K."/>
            <person name="Sohn K.H."/>
        </authorList>
    </citation>
    <scope>NUCLEOTIDE SEQUENCE</scope>
    <source>
        <strain evidence="2">KR_1_A1</strain>
        <strain evidence="3">KR_2_A2</strain>
    </source>
</reference>
<feature type="region of interest" description="Disordered" evidence="1">
    <location>
        <begin position="93"/>
        <end position="140"/>
    </location>
</feature>
<accession>A0A833SDJ9</accession>
<dbReference type="EMBL" id="JAACNO010002868">
    <property type="protein sequence ID" value="KAF4130284.1"/>
    <property type="molecule type" value="Genomic_DNA"/>
</dbReference>
<feature type="compositionally biased region" description="Basic and acidic residues" evidence="1">
    <location>
        <begin position="174"/>
        <end position="190"/>
    </location>
</feature>
<name>A0A833SDJ9_PHYIN</name>
<gene>
    <name evidence="2" type="ORF">GN244_ATG00870</name>
    <name evidence="3" type="ORF">GN958_ATG20699</name>
</gene>
<dbReference type="AlphaFoldDB" id="A0A833SDJ9"/>
<feature type="region of interest" description="Disordered" evidence="1">
    <location>
        <begin position="174"/>
        <end position="197"/>
    </location>
</feature>